<keyword evidence="3" id="KW-0255">Endonuclease</keyword>
<keyword evidence="1" id="KW-0472">Membrane</keyword>
<organism evidence="3 4">
    <name type="scientific">Candidatus Carsonella ruddii CE isolate Thao2000</name>
    <dbReference type="NCBI Taxonomy" id="1202536"/>
    <lineage>
        <taxon>Bacteria</taxon>
        <taxon>Pseudomonadati</taxon>
        <taxon>Pseudomonadota</taxon>
        <taxon>Gammaproteobacteria</taxon>
        <taxon>Oceanospirillales</taxon>
        <taxon>Halomonadaceae</taxon>
        <taxon>Zymobacter group</taxon>
        <taxon>Candidatus Carsonella</taxon>
    </lineage>
</organism>
<dbReference type="HOGENOM" id="CLU_1425611_0_0_6"/>
<dbReference type="RefSeq" id="WP_014886859.1">
    <property type="nucleotide sequence ID" value="NC_018414.1"/>
</dbReference>
<dbReference type="Proteomes" id="UP000003932">
    <property type="component" value="Chromosome"/>
</dbReference>
<dbReference type="KEGG" id="cru:A33U_099"/>
<feature type="transmembrane region" description="Helical" evidence="1">
    <location>
        <begin position="76"/>
        <end position="97"/>
    </location>
</feature>
<dbReference type="Gene3D" id="3.30.870.10">
    <property type="entry name" value="Endonuclease Chain A"/>
    <property type="match status" value="1"/>
</dbReference>
<feature type="transmembrane region" description="Helical" evidence="1">
    <location>
        <begin position="36"/>
        <end position="56"/>
    </location>
</feature>
<dbReference type="GO" id="GO:0030572">
    <property type="term" value="F:phosphatidyltransferase activity"/>
    <property type="evidence" value="ECO:0007669"/>
    <property type="project" value="UniProtKB-ARBA"/>
</dbReference>
<dbReference type="GO" id="GO:0004519">
    <property type="term" value="F:endonuclease activity"/>
    <property type="evidence" value="ECO:0007669"/>
    <property type="project" value="UniProtKB-KW"/>
</dbReference>
<dbReference type="PANTHER" id="PTHR21248:SF22">
    <property type="entry name" value="PHOSPHOLIPASE D"/>
    <property type="match status" value="1"/>
</dbReference>
<dbReference type="GO" id="GO:0032049">
    <property type="term" value="P:cardiolipin biosynthetic process"/>
    <property type="evidence" value="ECO:0007669"/>
    <property type="project" value="UniProtKB-ARBA"/>
</dbReference>
<name>J7GYA8_CARRU</name>
<keyword evidence="1" id="KW-0812">Transmembrane</keyword>
<reference evidence="3 4" key="1">
    <citation type="journal article" date="2012" name="Mol. Biol. Evol.">
        <title>Genome reduction and co-evolution between the primary and secondary bacterial symbionts of psyllids.</title>
        <authorList>
            <person name="Sloan D.B."/>
            <person name="Moran N.A."/>
        </authorList>
    </citation>
    <scope>NUCLEOTIDE SEQUENCE [LARGE SCALE GENOMIC DNA]</scope>
    <source>
        <strain evidence="3 4">CE</strain>
    </source>
</reference>
<feature type="domain" description="PLD phosphodiesterase" evidence="2">
    <location>
        <begin position="107"/>
        <end position="134"/>
    </location>
</feature>
<dbReference type="InterPro" id="IPR001736">
    <property type="entry name" value="PLipase_D/transphosphatidylase"/>
</dbReference>
<dbReference type="OrthoDB" id="9762009at2"/>
<dbReference type="InterPro" id="IPR025202">
    <property type="entry name" value="PLD-like_dom"/>
</dbReference>
<proteinExistence type="predicted"/>
<dbReference type="EMBL" id="CP003541">
    <property type="protein sequence ID" value="AFP83558.1"/>
    <property type="molecule type" value="Genomic_DNA"/>
</dbReference>
<dbReference type="PROSITE" id="PS50035">
    <property type="entry name" value="PLD"/>
    <property type="match status" value="1"/>
</dbReference>
<keyword evidence="3" id="KW-0540">Nuclease</keyword>
<sequence>MFLIDFYLLTNKIPYFVIKKIFNKNFLYLNNNLKNIFFFFFNAKKTIWIITPYIIFDKKIIFFLKILKKNIKINIIISYTSDNILIYSVCILFLKYFKNKINFYVLKFIFNHKKIYIIDKKIILFGSMNFDIRSIYINLESIIIVSDKFFVKKFFFLLKKELIFNFTFFFKKKFLLKILFILTFLSYLLL</sequence>
<gene>
    <name evidence="3" type="primary">cls</name>
    <name evidence="3" type="ORF">A33U_099</name>
</gene>
<accession>J7GYA8</accession>
<evidence type="ECO:0000313" key="3">
    <source>
        <dbReference type="EMBL" id="AFP83558.1"/>
    </source>
</evidence>
<keyword evidence="3" id="KW-0378">Hydrolase</keyword>
<dbReference type="AlphaFoldDB" id="J7GYA8"/>
<keyword evidence="1" id="KW-1133">Transmembrane helix</keyword>
<evidence type="ECO:0000256" key="1">
    <source>
        <dbReference type="SAM" id="Phobius"/>
    </source>
</evidence>
<feature type="transmembrane region" description="Helical" evidence="1">
    <location>
        <begin position="172"/>
        <end position="189"/>
    </location>
</feature>
<protein>
    <submittedName>
        <fullName evidence="3">Putative endonuclease related to cardiolipin synthase</fullName>
    </submittedName>
</protein>
<dbReference type="PANTHER" id="PTHR21248">
    <property type="entry name" value="CARDIOLIPIN SYNTHASE"/>
    <property type="match status" value="1"/>
</dbReference>
<dbReference type="Pfam" id="PF13091">
    <property type="entry name" value="PLDc_2"/>
    <property type="match status" value="1"/>
</dbReference>
<dbReference type="PATRIC" id="fig|1202536.3.peg.83"/>
<evidence type="ECO:0000259" key="2">
    <source>
        <dbReference type="PROSITE" id="PS50035"/>
    </source>
</evidence>
<dbReference type="STRING" id="1202536.A33U_099"/>
<dbReference type="SMART" id="SM00155">
    <property type="entry name" value="PLDc"/>
    <property type="match status" value="1"/>
</dbReference>
<evidence type="ECO:0000313" key="4">
    <source>
        <dbReference type="Proteomes" id="UP000003932"/>
    </source>
</evidence>
<dbReference type="SUPFAM" id="SSF56024">
    <property type="entry name" value="Phospholipase D/nuclease"/>
    <property type="match status" value="1"/>
</dbReference>